<dbReference type="EMBL" id="VSSQ01000025">
    <property type="protein sequence ID" value="MPL64691.1"/>
    <property type="molecule type" value="Genomic_DNA"/>
</dbReference>
<accession>A0A644TFX9</accession>
<sequence length="189" mass="21733">MNNELEFQSRQQFRLWLAEHSQTGKGIWIIFGKGKTANTLKPGEALEEALCFGWIDGQIKPVDDVKYIKYFAPRREKSTWSEKNKKLAEKLIKAGSFTDHGLSVIERSKTNGSWAHEKQDIDLGSIVKTLADILKANSIKAYEVYNFSSESKQRQLARFYTEAKSEEVKKKRVAKIIEALIERKKGMLY</sequence>
<evidence type="ECO:0000313" key="1">
    <source>
        <dbReference type="EMBL" id="MPL64691.1"/>
    </source>
</evidence>
<gene>
    <name evidence="1" type="ORF">SDC9_10348</name>
</gene>
<proteinExistence type="predicted"/>
<reference evidence="1" key="1">
    <citation type="submission" date="2019-08" db="EMBL/GenBank/DDBJ databases">
        <authorList>
            <person name="Kucharzyk K."/>
            <person name="Murdoch R.W."/>
            <person name="Higgins S."/>
            <person name="Loffler F."/>
        </authorList>
    </citation>
    <scope>NUCLEOTIDE SEQUENCE</scope>
</reference>
<comment type="caution">
    <text evidence="1">The sequence shown here is derived from an EMBL/GenBank/DDBJ whole genome shotgun (WGS) entry which is preliminary data.</text>
</comment>
<name>A0A644TFX9_9ZZZZ</name>
<evidence type="ECO:0008006" key="2">
    <source>
        <dbReference type="Google" id="ProtNLM"/>
    </source>
</evidence>
<protein>
    <recommendedName>
        <fullName evidence="2">Bacteriocin-protection protein, YdeI/OmpD-associated family</fullName>
    </recommendedName>
</protein>
<organism evidence="1">
    <name type="scientific">bioreactor metagenome</name>
    <dbReference type="NCBI Taxonomy" id="1076179"/>
    <lineage>
        <taxon>unclassified sequences</taxon>
        <taxon>metagenomes</taxon>
        <taxon>ecological metagenomes</taxon>
    </lineage>
</organism>
<dbReference type="AlphaFoldDB" id="A0A644TFX9"/>